<name>A0A6J6A7I2_9ZZZZ</name>
<dbReference type="EMBL" id="CAFBIY010000188">
    <property type="protein sequence ID" value="CAB4853023.1"/>
    <property type="molecule type" value="Genomic_DNA"/>
</dbReference>
<evidence type="ECO:0000313" key="2">
    <source>
        <dbReference type="EMBL" id="CAB4364896.1"/>
    </source>
</evidence>
<evidence type="ECO:0000259" key="1">
    <source>
        <dbReference type="PROSITE" id="PS50853"/>
    </source>
</evidence>
<evidence type="ECO:0000313" key="6">
    <source>
        <dbReference type="EMBL" id="CAB4971565.1"/>
    </source>
</evidence>
<dbReference type="PROSITE" id="PS50853">
    <property type="entry name" value="FN3"/>
    <property type="match status" value="1"/>
</dbReference>
<dbReference type="SUPFAM" id="SSF49265">
    <property type="entry name" value="Fibronectin type III"/>
    <property type="match status" value="1"/>
</dbReference>
<dbReference type="EMBL" id="CAEZYF010000026">
    <property type="protein sequence ID" value="CAB4741790.1"/>
    <property type="molecule type" value="Genomic_DNA"/>
</dbReference>
<dbReference type="Pfam" id="PF00041">
    <property type="entry name" value="fn3"/>
    <property type="match status" value="1"/>
</dbReference>
<dbReference type="AlphaFoldDB" id="A0A6J6A7I2"/>
<feature type="domain" description="Fibronectin type-III" evidence="1">
    <location>
        <begin position="183"/>
        <end position="276"/>
    </location>
</feature>
<dbReference type="InterPro" id="IPR003961">
    <property type="entry name" value="FN3_dom"/>
</dbReference>
<evidence type="ECO:0000313" key="4">
    <source>
        <dbReference type="EMBL" id="CAB4853023.1"/>
    </source>
</evidence>
<dbReference type="InterPro" id="IPR036116">
    <property type="entry name" value="FN3_sf"/>
</dbReference>
<dbReference type="EMBL" id="CAFBMT010000057">
    <property type="protein sequence ID" value="CAB4961695.1"/>
    <property type="molecule type" value="Genomic_DNA"/>
</dbReference>
<dbReference type="CDD" id="cd00063">
    <property type="entry name" value="FN3"/>
    <property type="match status" value="1"/>
</dbReference>
<gene>
    <name evidence="3" type="ORF">UFOPK2656_02956</name>
    <name evidence="4" type="ORF">UFOPK3267_02547</name>
    <name evidence="5" type="ORF">UFOPK3651_03557</name>
    <name evidence="6" type="ORF">UFOPK3931_00167</name>
    <name evidence="2" type="ORF">UFOPK4189_02653</name>
</gene>
<reference evidence="2" key="1">
    <citation type="submission" date="2020-05" db="EMBL/GenBank/DDBJ databases">
        <authorList>
            <person name="Chiriac C."/>
            <person name="Salcher M."/>
            <person name="Ghai R."/>
            <person name="Kavagutti S V."/>
        </authorList>
    </citation>
    <scope>NUCLEOTIDE SEQUENCE</scope>
</reference>
<dbReference type="EMBL" id="CAFBOL010000002">
    <property type="protein sequence ID" value="CAB4971565.1"/>
    <property type="molecule type" value="Genomic_DNA"/>
</dbReference>
<evidence type="ECO:0000313" key="5">
    <source>
        <dbReference type="EMBL" id="CAB4961695.1"/>
    </source>
</evidence>
<dbReference type="EMBL" id="CAESGF010000020">
    <property type="protein sequence ID" value="CAB4364896.1"/>
    <property type="molecule type" value="Genomic_DNA"/>
</dbReference>
<dbReference type="Gene3D" id="2.60.40.10">
    <property type="entry name" value="Immunoglobulins"/>
    <property type="match status" value="1"/>
</dbReference>
<dbReference type="InterPro" id="IPR013783">
    <property type="entry name" value="Ig-like_fold"/>
</dbReference>
<evidence type="ECO:0000313" key="3">
    <source>
        <dbReference type="EMBL" id="CAB4741790.1"/>
    </source>
</evidence>
<accession>A0A6J6A7I2</accession>
<sequence length="578" mass="56758">MIRKTISCLAALGAAVAGFAVLGTPSIASAVAAQGAATLSVSSGTGSTNFNISLPAGAACSGSGSSNYRWDSYFVAAATDASTLTFNAGTIGNVPGGSYASQLTDISGNVLGTKNPSASPVGLISGITQVNLSSLAGAPVGAYKLGIFCANLSSSGALDAGHFWETKLTITNASTLAWVLGTAPAAPVLGGTLTANDGSLAGSFTQATADPAVTGYTVTFHPASGSDLTASLGAGVTTFTKTGLANGTQYAVTIVATNTVGNSVASNSVNGTPNPLPYNAVTSLVATPATGAIALSFTGVSDHVPNNYQVAVTQASTPIAGSPFTVAFTSAGATETTTLSSLTAGLNYAITVTPSYTSPYSATGASTSAVPLAAQVLIQDITVTRPVGALVLTQVCAGSTAPTKLGVADPGFTQYPYPVNADQTSAAIYPTHCGLALGNAALLTTGAQAGQFFKATGAINAITVVDTRDTDGGWTVQGSVTNFTDGGSNSFSGNYLGWTPAVTTSTPASITGYTQVVSAGAAVTPAKLTGLNAAKKPLASAAAGHGLGIAVLAAPLTLLIPIEAISGNYSATLTFDVI</sequence>
<proteinExistence type="predicted"/>
<organism evidence="2">
    <name type="scientific">freshwater metagenome</name>
    <dbReference type="NCBI Taxonomy" id="449393"/>
    <lineage>
        <taxon>unclassified sequences</taxon>
        <taxon>metagenomes</taxon>
        <taxon>ecological metagenomes</taxon>
    </lineage>
</organism>
<protein>
    <submittedName>
        <fullName evidence="2">Unannotated protein</fullName>
    </submittedName>
</protein>